<keyword evidence="1" id="KW-0808">Transferase</keyword>
<dbReference type="EMBL" id="JZWS03000015">
    <property type="protein sequence ID" value="MEW9492185.1"/>
    <property type="molecule type" value="Genomic_DNA"/>
</dbReference>
<protein>
    <submittedName>
        <fullName evidence="1">Glycosyltransferase</fullName>
        <ecNumber evidence="1">2.4.-.-</ecNumber>
    </submittedName>
</protein>
<dbReference type="Proteomes" id="UP000053480">
    <property type="component" value="Unassembled WGS sequence"/>
</dbReference>
<dbReference type="EC" id="2.4.-.-" evidence="1"/>
<name>A0ACC6TQY8_9CREN</name>
<gene>
    <name evidence="1" type="ORF">TQ35_0008320</name>
</gene>
<proteinExistence type="predicted"/>
<organism evidence="1 2">
    <name type="scientific">Candidatus Aramenus sulfurataquae</name>
    <dbReference type="NCBI Taxonomy" id="1326980"/>
    <lineage>
        <taxon>Archaea</taxon>
        <taxon>Thermoproteota</taxon>
        <taxon>Thermoprotei</taxon>
        <taxon>Sulfolobales</taxon>
        <taxon>Sulfolobaceae</taxon>
        <taxon>Candidatus Aramenus</taxon>
    </lineage>
</organism>
<comment type="caution">
    <text evidence="1">The sequence shown here is derived from an EMBL/GenBank/DDBJ whole genome shotgun (WGS) entry which is preliminary data.</text>
</comment>
<reference evidence="1" key="1">
    <citation type="submission" date="2024-07" db="EMBL/GenBank/DDBJ databases">
        <title>Metagenome and Metagenome-Assembled Genomes of Archaea from a hot spring from the geothermal field of Los Azufres, Mexico.</title>
        <authorList>
            <person name="Marin-Paredes R."/>
            <person name="Martinez-Romero E."/>
            <person name="Servin-Garciduenas L.E."/>
        </authorList>
    </citation>
    <scope>NUCLEOTIDE SEQUENCE</scope>
    <source>
        <strain evidence="1">AZ1-454</strain>
    </source>
</reference>
<keyword evidence="1" id="KW-0328">Glycosyltransferase</keyword>
<evidence type="ECO:0000313" key="1">
    <source>
        <dbReference type="EMBL" id="MEW9492185.1"/>
    </source>
</evidence>
<accession>A0ACC6TQY8</accession>
<sequence length="156" mass="17778">MKDEGISLKVKVAGKFLYPRFQKMFFEYAKRKGLEVEYVGFLEKDNELRDIVSRAKLLIYPSLADGFSLVVLEALALGTPVVAYSIPPIYSVYKDLPAVRFAKPGNVKEMASLVKRSLNDEEFLNSPKLKEVKEFIKFHNWDNVAEAITKLIKESV</sequence>
<evidence type="ECO:0000313" key="2">
    <source>
        <dbReference type="Proteomes" id="UP000053480"/>
    </source>
</evidence>